<proteinExistence type="predicted"/>
<dbReference type="KEGG" id="dps:DP0471"/>
<sequence length="75" mass="8442">MPSAKRLNQQETSMSNPLVSAEARVKKALILLSELIEKQPTSPVNKLLQRVAFECDLTPKESVSLQHHFNKKEKG</sequence>
<evidence type="ECO:0000313" key="1">
    <source>
        <dbReference type="EMBL" id="CAG35200.1"/>
    </source>
</evidence>
<dbReference type="STRING" id="177439.DP0471"/>
<keyword evidence="2" id="KW-1185">Reference proteome</keyword>
<evidence type="ECO:0000313" key="2">
    <source>
        <dbReference type="Proteomes" id="UP000000602"/>
    </source>
</evidence>
<organism evidence="1 2">
    <name type="scientific">Desulfotalea psychrophila (strain LSv54 / DSM 12343)</name>
    <dbReference type="NCBI Taxonomy" id="177439"/>
    <lineage>
        <taxon>Bacteria</taxon>
        <taxon>Pseudomonadati</taxon>
        <taxon>Thermodesulfobacteriota</taxon>
        <taxon>Desulfobulbia</taxon>
        <taxon>Desulfobulbales</taxon>
        <taxon>Desulfocapsaceae</taxon>
        <taxon>Desulfotalea</taxon>
    </lineage>
</organism>
<dbReference type="HOGENOM" id="CLU_2665172_0_0_7"/>
<accession>Q6AR24</accession>
<protein>
    <submittedName>
        <fullName evidence="1">Uncharacterized protein</fullName>
    </submittedName>
</protein>
<gene>
    <name evidence="1" type="ordered locus">DP0471</name>
</gene>
<dbReference type="Proteomes" id="UP000000602">
    <property type="component" value="Chromosome"/>
</dbReference>
<name>Q6AR24_DESPS</name>
<reference evidence="2" key="1">
    <citation type="journal article" date="2004" name="Environ. Microbiol.">
        <title>The genome of Desulfotalea psychrophila, a sulfate-reducing bacterium from permanently cold Arctic sediments.</title>
        <authorList>
            <person name="Rabus R."/>
            <person name="Ruepp A."/>
            <person name="Frickey T."/>
            <person name="Rattei T."/>
            <person name="Fartmann B."/>
            <person name="Stark M."/>
            <person name="Bauer M."/>
            <person name="Zibat A."/>
            <person name="Lombardot T."/>
            <person name="Becker I."/>
            <person name="Amann J."/>
            <person name="Gellner K."/>
            <person name="Teeling H."/>
            <person name="Leuschner W.D."/>
            <person name="Gloeckner F.-O."/>
            <person name="Lupas A.N."/>
            <person name="Amann R."/>
            <person name="Klenk H.-P."/>
        </authorList>
    </citation>
    <scope>NUCLEOTIDE SEQUENCE [LARGE SCALE GENOMIC DNA]</scope>
    <source>
        <strain evidence="2">DSM 12343 / LSv54</strain>
    </source>
</reference>
<dbReference type="AlphaFoldDB" id="Q6AR24"/>
<dbReference type="EMBL" id="CR522870">
    <property type="protein sequence ID" value="CAG35200.1"/>
    <property type="molecule type" value="Genomic_DNA"/>
</dbReference>